<keyword evidence="1" id="KW-0433">Leucine-rich repeat</keyword>
<dbReference type="Gene3D" id="1.10.418.10">
    <property type="entry name" value="Calponin-like domain"/>
    <property type="match status" value="1"/>
</dbReference>
<evidence type="ECO:0000256" key="2">
    <source>
        <dbReference type="ARBA" id="ARBA00022737"/>
    </source>
</evidence>
<sequence>MPKKIGTVNEIDRPYYSYSINPNRPPINPSIFLPGLSCDSAIFVTNAFWCPVVEKWVMLTFSWTGKRKKKSDATDHAMAVSKHRSTSDHDSSEPSVSRSTTSTGSIHFGQTTSYTSTVGTSFKEAEYSGRLLLHGLRLSEFPNEALSNIELLDIVLIDLSDNRMSTLPADFSVYDCLISCIASSNRFRTIPTCICSLEQLTYLDFSFNEISHLPDGLFDLPLNALILAGNKITCIPEGIRRLAPTLAYLDLSKNDIRSLQSQLRYLKALKVLKIARNRVEDFPAELCSALELRTLDLSQNNLSYLPADFVKMTDLRHLQLDRNPLRSPPIEIVELGIVHIFKWLDGRTSGCSSAGSQDGQLDRKRTTLTTTSIVAEKHAAPHNESRTTRNTSEPAKHHPHHNHIETKPENGHITHRPKELVEPKTIASVHAKTHNVQIVHNKISSVPSHVQTAGKENSRQSTPDEQNNNNTDVSKTKPLNSSASSPGMGKKPISKVAPMMKPTVRPTAQPPAATNGNAPSKISTARRPNPIQSTTVTRSTNTTTAKREIPVKSTRIASTITRRSEEPAATRIASRPITSSVNNLNKSGIRAPSTNGVVSDVESAKKLLREKLGPSFAVNKGDIGFSSQLSDGQELCKFVNKLHPDAIALASPTDSSIATTRSKMNVDKFLQFCKKIGVPENTLCSQMDIISKRNPQKVARTVLTVAKMQQHQASTVTSIQC</sequence>
<dbReference type="InterPro" id="IPR001715">
    <property type="entry name" value="CH_dom"/>
</dbReference>
<comment type="caution">
    <text evidence="5">The sequence shown here is derived from an EMBL/GenBank/DDBJ whole genome shotgun (WGS) entry which is preliminary data.</text>
</comment>
<keyword evidence="6" id="KW-1185">Reference proteome</keyword>
<dbReference type="InterPro" id="IPR001611">
    <property type="entry name" value="Leu-rich_rpt"/>
</dbReference>
<keyword evidence="2" id="KW-0677">Repeat</keyword>
<dbReference type="InterPro" id="IPR032675">
    <property type="entry name" value="LRR_dom_sf"/>
</dbReference>
<dbReference type="AlphaFoldDB" id="A0A2G5SU39"/>
<reference evidence="6" key="1">
    <citation type="submission" date="2017-10" db="EMBL/GenBank/DDBJ databases">
        <title>Rapid genome shrinkage in a self-fertile nematode reveals novel sperm competition proteins.</title>
        <authorList>
            <person name="Yin D."/>
            <person name="Schwarz E.M."/>
            <person name="Thomas C.G."/>
            <person name="Felde R.L."/>
            <person name="Korf I.F."/>
            <person name="Cutter A.D."/>
            <person name="Schartner C.M."/>
            <person name="Ralston E.J."/>
            <person name="Meyer B.J."/>
            <person name="Haag E.S."/>
        </authorList>
    </citation>
    <scope>NUCLEOTIDE SEQUENCE [LARGE SCALE GENOMIC DNA]</scope>
    <source>
        <strain evidence="6">JU1422</strain>
    </source>
</reference>
<dbReference type="SMART" id="SM00369">
    <property type="entry name" value="LRR_TYP"/>
    <property type="match status" value="6"/>
</dbReference>
<dbReference type="PANTHER" id="PTHR48051:SF21">
    <property type="entry name" value="CALPONIN-HOMOLOGY (CH) DOMAIN-CONTAINING PROTEIN"/>
    <property type="match status" value="1"/>
</dbReference>
<dbReference type="OrthoDB" id="660555at2759"/>
<dbReference type="FunFam" id="1.10.418.10:FF:000139">
    <property type="entry name" value="Leucine-rich Repeats (LRR) and Calponin Homology (CH) domain homolog"/>
    <property type="match status" value="1"/>
</dbReference>
<feature type="compositionally biased region" description="Basic and acidic residues" evidence="3">
    <location>
        <begin position="375"/>
        <end position="387"/>
    </location>
</feature>
<protein>
    <recommendedName>
        <fullName evidence="4">Calponin-homology (CH) domain-containing protein</fullName>
    </recommendedName>
</protein>
<dbReference type="PROSITE" id="PS50021">
    <property type="entry name" value="CH"/>
    <property type="match status" value="1"/>
</dbReference>
<dbReference type="Proteomes" id="UP000230233">
    <property type="component" value="Chromosome X"/>
</dbReference>
<dbReference type="Gene3D" id="3.80.10.10">
    <property type="entry name" value="Ribonuclease Inhibitor"/>
    <property type="match status" value="1"/>
</dbReference>
<feature type="compositionally biased region" description="Low complexity" evidence="3">
    <location>
        <begin position="534"/>
        <end position="544"/>
    </location>
</feature>
<dbReference type="PANTHER" id="PTHR48051">
    <property type="match status" value="1"/>
</dbReference>
<evidence type="ECO:0000313" key="5">
    <source>
        <dbReference type="EMBL" id="PIC18655.1"/>
    </source>
</evidence>
<gene>
    <name evidence="5" type="primary">Cni-lrch-1</name>
    <name evidence="5" type="synonym">Cnig_chr_X.g24471</name>
    <name evidence="5" type="ORF">B9Z55_024471</name>
</gene>
<organism evidence="5 6">
    <name type="scientific">Caenorhabditis nigoni</name>
    <dbReference type="NCBI Taxonomy" id="1611254"/>
    <lineage>
        <taxon>Eukaryota</taxon>
        <taxon>Metazoa</taxon>
        <taxon>Ecdysozoa</taxon>
        <taxon>Nematoda</taxon>
        <taxon>Chromadorea</taxon>
        <taxon>Rhabditida</taxon>
        <taxon>Rhabditina</taxon>
        <taxon>Rhabditomorpha</taxon>
        <taxon>Rhabditoidea</taxon>
        <taxon>Rhabditidae</taxon>
        <taxon>Peloderinae</taxon>
        <taxon>Caenorhabditis</taxon>
    </lineage>
</organism>
<feature type="domain" description="Calponin-homology (CH)" evidence="4">
    <location>
        <begin position="598"/>
        <end position="710"/>
    </location>
</feature>
<dbReference type="InterPro" id="IPR050216">
    <property type="entry name" value="LRR_domain-containing"/>
</dbReference>
<dbReference type="SMART" id="SM00033">
    <property type="entry name" value="CH"/>
    <property type="match status" value="1"/>
</dbReference>
<feature type="compositionally biased region" description="Basic and acidic residues" evidence="3">
    <location>
        <begin position="402"/>
        <end position="414"/>
    </location>
</feature>
<dbReference type="SUPFAM" id="SSF52058">
    <property type="entry name" value="L domain-like"/>
    <property type="match status" value="1"/>
</dbReference>
<dbReference type="InterPro" id="IPR003591">
    <property type="entry name" value="Leu-rich_rpt_typical-subtyp"/>
</dbReference>
<dbReference type="GO" id="GO:0005737">
    <property type="term" value="C:cytoplasm"/>
    <property type="evidence" value="ECO:0007669"/>
    <property type="project" value="TreeGrafter"/>
</dbReference>
<evidence type="ECO:0000313" key="6">
    <source>
        <dbReference type="Proteomes" id="UP000230233"/>
    </source>
</evidence>
<dbReference type="FunFam" id="3.80.10.10:FF:000886">
    <property type="entry name" value="Leucine-rich Repeats (LRR) and Calponin Homology (CH) domain homolog"/>
    <property type="match status" value="1"/>
</dbReference>
<name>A0A2G5SU39_9PELO</name>
<evidence type="ECO:0000259" key="4">
    <source>
        <dbReference type="PROSITE" id="PS50021"/>
    </source>
</evidence>
<dbReference type="SUPFAM" id="SSF47576">
    <property type="entry name" value="Calponin-homology domain, CH-domain"/>
    <property type="match status" value="1"/>
</dbReference>
<dbReference type="STRING" id="1611254.A0A2G5SU39"/>
<feature type="compositionally biased region" description="Low complexity" evidence="3">
    <location>
        <begin position="93"/>
        <end position="103"/>
    </location>
</feature>
<dbReference type="EMBL" id="PDUG01000006">
    <property type="protein sequence ID" value="PIC18655.1"/>
    <property type="molecule type" value="Genomic_DNA"/>
</dbReference>
<proteinExistence type="predicted"/>
<dbReference type="Pfam" id="PF00307">
    <property type="entry name" value="CH"/>
    <property type="match status" value="1"/>
</dbReference>
<feature type="region of interest" description="Disordered" evidence="3">
    <location>
        <begin position="72"/>
        <end position="108"/>
    </location>
</feature>
<dbReference type="PROSITE" id="PS51450">
    <property type="entry name" value="LRR"/>
    <property type="match status" value="3"/>
</dbReference>
<feature type="region of interest" description="Disordered" evidence="3">
    <location>
        <begin position="444"/>
        <end position="548"/>
    </location>
</feature>
<dbReference type="InterPro" id="IPR036872">
    <property type="entry name" value="CH_dom_sf"/>
</dbReference>
<feature type="region of interest" description="Disordered" evidence="3">
    <location>
        <begin position="375"/>
        <end position="414"/>
    </location>
</feature>
<feature type="compositionally biased region" description="Polar residues" evidence="3">
    <location>
        <begin position="512"/>
        <end position="523"/>
    </location>
</feature>
<evidence type="ECO:0000256" key="1">
    <source>
        <dbReference type="ARBA" id="ARBA00022614"/>
    </source>
</evidence>
<evidence type="ECO:0000256" key="3">
    <source>
        <dbReference type="SAM" id="MobiDB-lite"/>
    </source>
</evidence>
<dbReference type="Pfam" id="PF13855">
    <property type="entry name" value="LRR_8"/>
    <property type="match status" value="1"/>
</dbReference>
<feature type="compositionally biased region" description="Polar residues" evidence="3">
    <location>
        <begin position="444"/>
        <end position="485"/>
    </location>
</feature>
<accession>A0A2G5SU39</accession>
<dbReference type="CDD" id="cd00014">
    <property type="entry name" value="CH_SF"/>
    <property type="match status" value="1"/>
</dbReference>